<dbReference type="InterPro" id="IPR012258">
    <property type="entry name" value="Acyl-CoA_oxidase"/>
</dbReference>
<dbReference type="GO" id="GO:0071949">
    <property type="term" value="F:FAD binding"/>
    <property type="evidence" value="ECO:0007669"/>
    <property type="project" value="InterPro"/>
</dbReference>
<dbReference type="GO" id="GO:0003997">
    <property type="term" value="F:acyl-CoA oxidase activity"/>
    <property type="evidence" value="ECO:0007669"/>
    <property type="project" value="InterPro"/>
</dbReference>
<dbReference type="InterPro" id="IPR009100">
    <property type="entry name" value="AcylCoA_DH/oxidase_NM_dom_sf"/>
</dbReference>
<dbReference type="Gene3D" id="2.40.110.10">
    <property type="entry name" value="Butyryl-CoA Dehydrogenase, subunit A, domain 2"/>
    <property type="match status" value="1"/>
</dbReference>
<dbReference type="AlphaFoldDB" id="A0A0U5GEW2"/>
<dbReference type="PANTHER" id="PTHR10909">
    <property type="entry name" value="ELECTRON TRANSPORT OXIDOREDUCTASE"/>
    <property type="match status" value="1"/>
</dbReference>
<dbReference type="EMBL" id="CDMC01000013">
    <property type="protein sequence ID" value="CEL09224.1"/>
    <property type="molecule type" value="Genomic_DNA"/>
</dbReference>
<evidence type="ECO:0000313" key="1">
    <source>
        <dbReference type="EMBL" id="CEL09224.1"/>
    </source>
</evidence>
<sequence>MPAATPISSMEKMAIVFARLQIGGKDNGIRGFIVTLNDGKNMAPGITARLLPNRAGAHYLDHSITTFNHVYLSKEALLGELTKDPAADAQEEFSKLIWRVPIGTLSLTMSCIPVLKAASWIAARYAMKRTVGGDISSSSSYSTIATATATLTVSDPIQRNNEIPIIEFRTQQIPICHALAQGAVLAEFAAWSVNRFVERVKGVDNRLRHAHAMLFKTVAIGHALTSTRILAQEIGWRGLFEDNDIIRFELETRGVKIAEGDTTVLCIRLASDILYGKITLPTPLDSSTLLAQHENILLGEARALLLKCNGNFRSPAANRYLLPHCRTLVKAIGHRMAYEAAAAADIDPVLLKLYEVGAVKSDLACYVEHGLVSRSKVVEIEDSCITELMKGKIWTFLSDIDVDVGTFCDAPILSGERWGEFLGTLDTFNGQEVVTTY</sequence>
<proteinExistence type="predicted"/>
<dbReference type="STRING" id="454130.A0A0U5GEW2"/>
<evidence type="ECO:0008006" key="3">
    <source>
        <dbReference type="Google" id="ProtNLM"/>
    </source>
</evidence>
<dbReference type="InterPro" id="IPR036250">
    <property type="entry name" value="AcylCo_DH-like_C"/>
</dbReference>
<keyword evidence="2" id="KW-1185">Reference proteome</keyword>
<dbReference type="SUPFAM" id="SSF56645">
    <property type="entry name" value="Acyl-CoA dehydrogenase NM domain-like"/>
    <property type="match status" value="1"/>
</dbReference>
<dbReference type="Gene3D" id="1.20.140.10">
    <property type="entry name" value="Butyryl-CoA Dehydrogenase, subunit A, domain 3"/>
    <property type="match status" value="1"/>
</dbReference>
<organism evidence="1 2">
    <name type="scientific">Aspergillus calidoustus</name>
    <dbReference type="NCBI Taxonomy" id="454130"/>
    <lineage>
        <taxon>Eukaryota</taxon>
        <taxon>Fungi</taxon>
        <taxon>Dikarya</taxon>
        <taxon>Ascomycota</taxon>
        <taxon>Pezizomycotina</taxon>
        <taxon>Eurotiomycetes</taxon>
        <taxon>Eurotiomycetidae</taxon>
        <taxon>Eurotiales</taxon>
        <taxon>Aspergillaceae</taxon>
        <taxon>Aspergillus</taxon>
        <taxon>Aspergillus subgen. Nidulantes</taxon>
    </lineage>
</organism>
<dbReference type="OrthoDB" id="538336at2759"/>
<reference evidence="2" key="1">
    <citation type="journal article" date="2016" name="Genome Announc.">
        <title>Draft genome sequences of fungus Aspergillus calidoustus.</title>
        <authorList>
            <person name="Horn F."/>
            <person name="Linde J."/>
            <person name="Mattern D.J."/>
            <person name="Walther G."/>
            <person name="Guthke R."/>
            <person name="Scherlach K."/>
            <person name="Martin K."/>
            <person name="Brakhage A.A."/>
            <person name="Petzke L."/>
            <person name="Valiante V."/>
        </authorList>
    </citation>
    <scope>NUCLEOTIDE SEQUENCE [LARGE SCALE GENOMIC DNA]</scope>
    <source>
        <strain evidence="2">SF006504</strain>
    </source>
</reference>
<gene>
    <name evidence="1" type="ORF">ASPCAL12363</name>
</gene>
<dbReference type="GO" id="GO:0055088">
    <property type="term" value="P:lipid homeostasis"/>
    <property type="evidence" value="ECO:0007669"/>
    <property type="project" value="TreeGrafter"/>
</dbReference>
<dbReference type="PANTHER" id="PTHR10909:SF382">
    <property type="entry name" value="ACYL-COENZYME A OXIDASE"/>
    <property type="match status" value="1"/>
</dbReference>
<dbReference type="GO" id="GO:0005504">
    <property type="term" value="F:fatty acid binding"/>
    <property type="evidence" value="ECO:0007669"/>
    <property type="project" value="TreeGrafter"/>
</dbReference>
<dbReference type="SUPFAM" id="SSF47203">
    <property type="entry name" value="Acyl-CoA dehydrogenase C-terminal domain-like"/>
    <property type="match status" value="1"/>
</dbReference>
<protein>
    <recommendedName>
        <fullName evidence="3">Acyl-CoA dehydrogenase/oxidase C-terminal domain-containing protein</fullName>
    </recommendedName>
</protein>
<evidence type="ECO:0000313" key="2">
    <source>
        <dbReference type="Proteomes" id="UP000054771"/>
    </source>
</evidence>
<name>A0A0U5GEW2_ASPCI</name>
<dbReference type="OMA" id="LACYVEH"/>
<dbReference type="InterPro" id="IPR046373">
    <property type="entry name" value="Acyl-CoA_Oxase/DH_mid-dom_sf"/>
</dbReference>
<dbReference type="GO" id="GO:0033540">
    <property type="term" value="P:fatty acid beta-oxidation using acyl-CoA oxidase"/>
    <property type="evidence" value="ECO:0007669"/>
    <property type="project" value="TreeGrafter"/>
</dbReference>
<dbReference type="Proteomes" id="UP000054771">
    <property type="component" value="Unassembled WGS sequence"/>
</dbReference>
<accession>A0A0U5GEW2</accession>
<dbReference type="GO" id="GO:0005777">
    <property type="term" value="C:peroxisome"/>
    <property type="evidence" value="ECO:0007669"/>
    <property type="project" value="InterPro"/>
</dbReference>